<keyword evidence="7" id="KW-0456">Lyase</keyword>
<dbReference type="AlphaFoldDB" id="A0AAN8EJZ9"/>
<keyword evidence="3" id="KW-0378">Hydrolase</keyword>
<dbReference type="InterPro" id="IPR001568">
    <property type="entry name" value="RNase_T2-like"/>
</dbReference>
<keyword evidence="4" id="KW-1015">Disulfide bond</keyword>
<feature type="active site" evidence="5">
    <location>
        <position position="132"/>
    </location>
</feature>
<evidence type="ECO:0000256" key="4">
    <source>
        <dbReference type="ARBA" id="ARBA00023157"/>
    </source>
</evidence>
<dbReference type="InterPro" id="IPR036430">
    <property type="entry name" value="RNase_T2-like_sf"/>
</dbReference>
<dbReference type="GO" id="GO:0033897">
    <property type="term" value="F:ribonuclease T2 activity"/>
    <property type="evidence" value="ECO:0007669"/>
    <property type="project" value="UniProtKB-EC"/>
</dbReference>
<evidence type="ECO:0000256" key="1">
    <source>
        <dbReference type="ARBA" id="ARBA00007469"/>
    </source>
</evidence>
<evidence type="ECO:0000256" key="2">
    <source>
        <dbReference type="ARBA" id="ARBA00012571"/>
    </source>
</evidence>
<dbReference type="EC" id="4.6.1.19" evidence="2"/>
<comment type="similarity">
    <text evidence="1 6">Belongs to the RNase T2 family.</text>
</comment>
<evidence type="ECO:0000313" key="8">
    <source>
        <dbReference type="Proteomes" id="UP001316803"/>
    </source>
</evidence>
<dbReference type="CDD" id="cd01061">
    <property type="entry name" value="RNase_T2_euk"/>
    <property type="match status" value="1"/>
</dbReference>
<dbReference type="InterPro" id="IPR033130">
    <property type="entry name" value="RNase_T2_His_AS_2"/>
</dbReference>
<dbReference type="Gene3D" id="3.90.730.10">
    <property type="entry name" value="Ribonuclease T2-like"/>
    <property type="match status" value="1"/>
</dbReference>
<sequence length="535" mass="58747">MNGSPAVCIPAISCSLPTLPALDSCCVNTPSGHFLQTQFWDTSPPLGGNETWTIHGLWPDHCKGGFDQYCDEARRYSPERIAGILSNASTPAISGSGVPGGTHPGLIEFMATHWISLDGRNANLWAHEWNKHGTCISTLEAGCYGGDETTHEGEKGDNDVLDYFIHATLLYTTLPTFDFFARHGIVPSYETTYELEHLRRAISDSEHGRDVTIRCRNHDELSEIWYSFNVRGDLRGAMDDWWGRDGGRVWDRWVPADPLHGQSSTCPATGIRYLPKDGQKPGPVPTVTSHTHTATATATATETVGPTARPFTGKGRLMVKVLKDSDLTDAQTTQEQQQDVSISAPIPSEYTGCLIRNGRWYAARSLSSCAIFTAHDDAKSVPVSTSDDDDNDSNYHLFTLASRLAPCSFVRSWESAGNSNTNSLAAVQHTQNPNQAVLHGQAKIHTSLPRHTFFSCAPNLPFQSILSNNATVDKQHPDNEAARRMTLGEEHVSVFWAEGVPRKNQQVALWSDGDETNGEGRGGRRVKVEVYWDGV</sequence>
<accession>A0AAN8EJZ9</accession>
<dbReference type="Pfam" id="PF00445">
    <property type="entry name" value="Ribonuclease_T2"/>
    <property type="match status" value="1"/>
</dbReference>
<keyword evidence="8" id="KW-1185">Reference proteome</keyword>
<feature type="active site" evidence="5">
    <location>
        <position position="128"/>
    </location>
</feature>
<evidence type="ECO:0000256" key="3">
    <source>
        <dbReference type="ARBA" id="ARBA00022759"/>
    </source>
</evidence>
<dbReference type="GO" id="GO:0006401">
    <property type="term" value="P:RNA catabolic process"/>
    <property type="evidence" value="ECO:0007669"/>
    <property type="project" value="TreeGrafter"/>
</dbReference>
<dbReference type="PANTHER" id="PTHR11240:SF22">
    <property type="entry name" value="RIBONUCLEASE T2"/>
    <property type="match status" value="1"/>
</dbReference>
<evidence type="ECO:0000313" key="7">
    <source>
        <dbReference type="EMBL" id="KAK5957584.1"/>
    </source>
</evidence>
<name>A0AAN8EJZ9_9EURO</name>
<dbReference type="SUPFAM" id="SSF55895">
    <property type="entry name" value="Ribonuclease Rh-like"/>
    <property type="match status" value="1"/>
</dbReference>
<comment type="caution">
    <text evidence="7">The sequence shown here is derived from an EMBL/GenBank/DDBJ whole genome shotgun (WGS) entry which is preliminary data.</text>
</comment>
<dbReference type="PROSITE" id="PS00530">
    <property type="entry name" value="RNASE_T2_1"/>
    <property type="match status" value="1"/>
</dbReference>
<keyword evidence="3" id="KW-0255">Endonuclease</keyword>
<proteinExistence type="inferred from homology"/>
<reference evidence="7 8" key="1">
    <citation type="submission" date="2022-12" db="EMBL/GenBank/DDBJ databases">
        <title>Genomic features and morphological characterization of a novel Knufia sp. strain isolated from spacecraft assembly facility.</title>
        <authorList>
            <person name="Teixeira M."/>
            <person name="Chander A.M."/>
            <person name="Stajich J.E."/>
            <person name="Venkateswaran K."/>
        </authorList>
    </citation>
    <scope>NUCLEOTIDE SEQUENCE [LARGE SCALE GENOMIC DNA]</scope>
    <source>
        <strain evidence="7 8">FJI-L2-BK-P2</strain>
    </source>
</reference>
<dbReference type="PROSITE" id="PS00531">
    <property type="entry name" value="RNASE_T2_2"/>
    <property type="match status" value="1"/>
</dbReference>
<protein>
    <recommendedName>
        <fullName evidence="2">ribonuclease T2</fullName>
        <ecNumber evidence="2">4.6.1.19</ecNumber>
    </recommendedName>
</protein>
<dbReference type="GO" id="GO:0005576">
    <property type="term" value="C:extracellular region"/>
    <property type="evidence" value="ECO:0007669"/>
    <property type="project" value="TreeGrafter"/>
</dbReference>
<evidence type="ECO:0000256" key="6">
    <source>
        <dbReference type="RuleBase" id="RU004328"/>
    </source>
</evidence>
<evidence type="ECO:0000256" key="5">
    <source>
        <dbReference type="PIRSR" id="PIRSR633697-1"/>
    </source>
</evidence>
<dbReference type="InterPro" id="IPR033697">
    <property type="entry name" value="Ribonuclease_T2_eukaryotic"/>
</dbReference>
<dbReference type="InterPro" id="IPR018188">
    <property type="entry name" value="RNase_T2_His_AS_1"/>
</dbReference>
<dbReference type="PANTHER" id="PTHR11240">
    <property type="entry name" value="RIBONUCLEASE T2"/>
    <property type="match status" value="1"/>
</dbReference>
<feature type="active site" evidence="5">
    <location>
        <position position="55"/>
    </location>
</feature>
<gene>
    <name evidence="7" type="primary">RBT7</name>
    <name evidence="7" type="ORF">OHC33_000771</name>
</gene>
<dbReference type="GO" id="GO:0003723">
    <property type="term" value="F:RNA binding"/>
    <property type="evidence" value="ECO:0007669"/>
    <property type="project" value="InterPro"/>
</dbReference>
<dbReference type="Proteomes" id="UP001316803">
    <property type="component" value="Unassembled WGS sequence"/>
</dbReference>
<dbReference type="EMBL" id="JAKLMC020000002">
    <property type="protein sequence ID" value="KAK5957584.1"/>
    <property type="molecule type" value="Genomic_DNA"/>
</dbReference>
<organism evidence="7 8">
    <name type="scientific">Knufia fluminis</name>
    <dbReference type="NCBI Taxonomy" id="191047"/>
    <lineage>
        <taxon>Eukaryota</taxon>
        <taxon>Fungi</taxon>
        <taxon>Dikarya</taxon>
        <taxon>Ascomycota</taxon>
        <taxon>Pezizomycotina</taxon>
        <taxon>Eurotiomycetes</taxon>
        <taxon>Chaetothyriomycetidae</taxon>
        <taxon>Chaetothyriales</taxon>
        <taxon>Trichomeriaceae</taxon>
        <taxon>Knufia</taxon>
    </lineage>
</organism>
<keyword evidence="3" id="KW-0540">Nuclease</keyword>